<name>A0ABV9B8Z2_9ACTN</name>
<protein>
    <submittedName>
        <fullName evidence="3">Transposase</fullName>
    </submittedName>
</protein>
<dbReference type="Pfam" id="PF02371">
    <property type="entry name" value="Transposase_20"/>
    <property type="match status" value="1"/>
</dbReference>
<accession>A0ABV9B8Z2</accession>
<organism evidence="3 4">
    <name type="scientific">Streptomyces vulcanius</name>
    <dbReference type="NCBI Taxonomy" id="1441876"/>
    <lineage>
        <taxon>Bacteria</taxon>
        <taxon>Bacillati</taxon>
        <taxon>Actinomycetota</taxon>
        <taxon>Actinomycetes</taxon>
        <taxon>Kitasatosporales</taxon>
        <taxon>Streptomycetaceae</taxon>
        <taxon>Streptomyces</taxon>
    </lineage>
</organism>
<evidence type="ECO:0000313" key="4">
    <source>
        <dbReference type="Proteomes" id="UP001595839"/>
    </source>
</evidence>
<dbReference type="RefSeq" id="WP_381187691.1">
    <property type="nucleotide sequence ID" value="NZ_JBHSFK010000084.1"/>
</dbReference>
<dbReference type="Proteomes" id="UP001595839">
    <property type="component" value="Unassembled WGS sequence"/>
</dbReference>
<evidence type="ECO:0000256" key="1">
    <source>
        <dbReference type="SAM" id="MobiDB-lite"/>
    </source>
</evidence>
<feature type="region of interest" description="Disordered" evidence="1">
    <location>
        <begin position="68"/>
        <end position="91"/>
    </location>
</feature>
<reference evidence="4" key="1">
    <citation type="journal article" date="2019" name="Int. J. Syst. Evol. Microbiol.">
        <title>The Global Catalogue of Microorganisms (GCM) 10K type strain sequencing project: providing services to taxonomists for standard genome sequencing and annotation.</title>
        <authorList>
            <consortium name="The Broad Institute Genomics Platform"/>
            <consortium name="The Broad Institute Genome Sequencing Center for Infectious Disease"/>
            <person name="Wu L."/>
            <person name="Ma J."/>
        </authorList>
    </citation>
    <scope>NUCLEOTIDE SEQUENCE [LARGE SCALE GENOMIC DNA]</scope>
    <source>
        <strain evidence="4">CGMCC 4.7177</strain>
    </source>
</reference>
<comment type="caution">
    <text evidence="3">The sequence shown here is derived from an EMBL/GenBank/DDBJ whole genome shotgun (WGS) entry which is preliminary data.</text>
</comment>
<dbReference type="EMBL" id="JBHSFK010000084">
    <property type="protein sequence ID" value="MFC4508484.1"/>
    <property type="molecule type" value="Genomic_DNA"/>
</dbReference>
<feature type="domain" description="Transposase IS116/IS110/IS902 C-terminal" evidence="2">
    <location>
        <begin position="18"/>
        <end position="68"/>
    </location>
</feature>
<dbReference type="InterPro" id="IPR003346">
    <property type="entry name" value="Transposase_20"/>
</dbReference>
<proteinExistence type="predicted"/>
<keyword evidence="4" id="KW-1185">Reference proteome</keyword>
<evidence type="ECO:0000259" key="2">
    <source>
        <dbReference type="Pfam" id="PF02371"/>
    </source>
</evidence>
<gene>
    <name evidence="3" type="ORF">ACFPIH_55425</name>
</gene>
<sequence>MTAFGPAVEVGDWYPFTGATISSYLGLVPSDASSCQRRAQGPITKTGNSHARRLLLVEASWHHRKRYRPSQELMRRQASQPPAVRDRAERGNRCLNQPWKRFDARDKRPTIAAVAVACLGHPAAGAEAVDLGLRRLHDPQVARVLQHLDRAALALPSARRA</sequence>
<evidence type="ECO:0000313" key="3">
    <source>
        <dbReference type="EMBL" id="MFC4508484.1"/>
    </source>
</evidence>